<dbReference type="PANTHER" id="PTHR11017">
    <property type="entry name" value="LEUCINE-RICH REPEAT-CONTAINING PROTEIN"/>
    <property type="match status" value="1"/>
</dbReference>
<protein>
    <submittedName>
        <fullName evidence="1">Uncharacterized protein</fullName>
    </submittedName>
</protein>
<name>A0A9J5Z3K9_SOLCO</name>
<evidence type="ECO:0000313" key="2">
    <source>
        <dbReference type="Proteomes" id="UP000824120"/>
    </source>
</evidence>
<keyword evidence="2" id="KW-1185">Reference proteome</keyword>
<dbReference type="GO" id="GO:0006952">
    <property type="term" value="P:defense response"/>
    <property type="evidence" value="ECO:0007669"/>
    <property type="project" value="InterPro"/>
</dbReference>
<gene>
    <name evidence="1" type="ORF">H5410_027955</name>
</gene>
<reference evidence="1 2" key="1">
    <citation type="submission" date="2020-09" db="EMBL/GenBank/DDBJ databases">
        <title>De no assembly of potato wild relative species, Solanum commersonii.</title>
        <authorList>
            <person name="Cho K."/>
        </authorList>
    </citation>
    <scope>NUCLEOTIDE SEQUENCE [LARGE SCALE GENOMIC DNA]</scope>
    <source>
        <strain evidence="1">LZ3.2</strain>
        <tissue evidence="1">Leaf</tissue>
    </source>
</reference>
<sequence>MSVVIDKSLVFIFGGTIQMHDLIQDMDKYIVEIQNDDPGEYIRLWDAKDFEEVMVNNTVNRLNNAIIFNLWFSYTKICLSYAVKKLDLSFSDNLIRTQDFTEIPNLEYLNLIKCMDPEEVH</sequence>
<dbReference type="EMBL" id="JACXVP010000005">
    <property type="protein sequence ID" value="KAG5606463.1"/>
    <property type="molecule type" value="Genomic_DNA"/>
</dbReference>
<comment type="caution">
    <text evidence="1">The sequence shown here is derived from an EMBL/GenBank/DDBJ whole genome shotgun (WGS) entry which is preliminary data.</text>
</comment>
<dbReference type="InterPro" id="IPR044974">
    <property type="entry name" value="Disease_R_plants"/>
</dbReference>
<dbReference type="GO" id="GO:0005524">
    <property type="term" value="F:ATP binding"/>
    <property type="evidence" value="ECO:0007669"/>
    <property type="project" value="UniProtKB-KW"/>
</dbReference>
<proteinExistence type="predicted"/>
<evidence type="ECO:0000313" key="1">
    <source>
        <dbReference type="EMBL" id="KAG5606463.1"/>
    </source>
</evidence>
<dbReference type="OrthoDB" id="1095810at2759"/>
<dbReference type="PANTHER" id="PTHR11017:SF545">
    <property type="entry name" value="TIR DOMAIN-CONTAINING PROTEIN"/>
    <property type="match status" value="1"/>
</dbReference>
<dbReference type="AlphaFoldDB" id="A0A9J5Z3K9"/>
<organism evidence="1 2">
    <name type="scientific">Solanum commersonii</name>
    <name type="common">Commerson's wild potato</name>
    <name type="synonym">Commerson's nightshade</name>
    <dbReference type="NCBI Taxonomy" id="4109"/>
    <lineage>
        <taxon>Eukaryota</taxon>
        <taxon>Viridiplantae</taxon>
        <taxon>Streptophyta</taxon>
        <taxon>Embryophyta</taxon>
        <taxon>Tracheophyta</taxon>
        <taxon>Spermatophyta</taxon>
        <taxon>Magnoliopsida</taxon>
        <taxon>eudicotyledons</taxon>
        <taxon>Gunneridae</taxon>
        <taxon>Pentapetalae</taxon>
        <taxon>asterids</taxon>
        <taxon>lamiids</taxon>
        <taxon>Solanales</taxon>
        <taxon>Solanaceae</taxon>
        <taxon>Solanoideae</taxon>
        <taxon>Solaneae</taxon>
        <taxon>Solanum</taxon>
    </lineage>
</organism>
<dbReference type="Proteomes" id="UP000824120">
    <property type="component" value="Chromosome 5"/>
</dbReference>
<accession>A0A9J5Z3K9</accession>